<dbReference type="NCBIfam" id="NF003417">
    <property type="entry name" value="PRK04813.1"/>
    <property type="match status" value="4"/>
</dbReference>
<dbReference type="CDD" id="cd05930">
    <property type="entry name" value="A_NRPS"/>
    <property type="match status" value="2"/>
</dbReference>
<dbReference type="InterPro" id="IPR025110">
    <property type="entry name" value="AMP-bd_C"/>
</dbReference>
<dbReference type="PROSITE" id="PS00012">
    <property type="entry name" value="PHOSPHOPANTETHEINE"/>
    <property type="match status" value="1"/>
</dbReference>
<dbReference type="Gene3D" id="1.10.1200.10">
    <property type="entry name" value="ACP-like"/>
    <property type="match status" value="2"/>
</dbReference>
<evidence type="ECO:0000256" key="2">
    <source>
        <dbReference type="ARBA" id="ARBA00006432"/>
    </source>
</evidence>
<keyword evidence="6" id="KW-0677">Repeat</keyword>
<dbReference type="CDD" id="cd19531">
    <property type="entry name" value="LCL_NRPS-like"/>
    <property type="match status" value="2"/>
</dbReference>
<dbReference type="GO" id="GO:0072330">
    <property type="term" value="P:monocarboxylic acid biosynthetic process"/>
    <property type="evidence" value="ECO:0007669"/>
    <property type="project" value="UniProtKB-ARBA"/>
</dbReference>
<dbReference type="InterPro" id="IPR009081">
    <property type="entry name" value="PP-bd_ACP"/>
</dbReference>
<evidence type="ECO:0000256" key="9">
    <source>
        <dbReference type="SAM" id="MobiDB-lite"/>
    </source>
</evidence>
<keyword evidence="4" id="KW-0597">Phosphoprotein</keyword>
<accession>A0A5S5CKR5</accession>
<dbReference type="GO" id="GO:0008610">
    <property type="term" value="P:lipid biosynthetic process"/>
    <property type="evidence" value="ECO:0007669"/>
    <property type="project" value="UniProtKB-ARBA"/>
</dbReference>
<dbReference type="GO" id="GO:0017000">
    <property type="term" value="P:antibiotic biosynthetic process"/>
    <property type="evidence" value="ECO:0007669"/>
    <property type="project" value="UniProtKB-KW"/>
</dbReference>
<evidence type="ECO:0000313" key="11">
    <source>
        <dbReference type="EMBL" id="TYP79315.1"/>
    </source>
</evidence>
<dbReference type="SUPFAM" id="SSF47336">
    <property type="entry name" value="ACP-like"/>
    <property type="match status" value="3"/>
</dbReference>
<dbReference type="NCBIfam" id="TIGR01733">
    <property type="entry name" value="AA-adenyl-dom"/>
    <property type="match status" value="2"/>
</dbReference>
<evidence type="ECO:0000256" key="7">
    <source>
        <dbReference type="ARBA" id="ARBA00023194"/>
    </source>
</evidence>
<dbReference type="Gene3D" id="3.40.50.12780">
    <property type="entry name" value="N-terminal domain of ligase-like"/>
    <property type="match status" value="1"/>
</dbReference>
<evidence type="ECO:0000256" key="3">
    <source>
        <dbReference type="ARBA" id="ARBA00022450"/>
    </source>
</evidence>
<dbReference type="PROSITE" id="PS50075">
    <property type="entry name" value="CARRIER"/>
    <property type="match status" value="3"/>
</dbReference>
<dbReference type="PANTHER" id="PTHR45527:SF1">
    <property type="entry name" value="FATTY ACID SYNTHASE"/>
    <property type="match status" value="1"/>
</dbReference>
<comment type="caution">
    <text evidence="11">The sequence shown here is derived from an EMBL/GenBank/DDBJ whole genome shotgun (WGS) entry which is preliminary data.</text>
</comment>
<evidence type="ECO:0000256" key="1">
    <source>
        <dbReference type="ARBA" id="ARBA00001957"/>
    </source>
</evidence>
<sequence>MKPFRNLTDVLAYGAGTGKSIVFIHKKSEIRMTYRELYARSLRAASRLRSKGCRMQDEVVIRLEDPQSFLIAFWGCLVAGMVPVPLAAGGSEEHLAKLRQVWRRLNRPWLLSDPDFTASEGDPWGAGRSLAPEELLNKGEDMAEAAIDEGSARRLASEPIDEADLPCRPDSGAIAFIQFSSGSTGDPKGVVLTHANLLSNMAAIVACSGTTERDSSLSWMPLTHDMGLIGFHLSPMYAGMDQYIMRPSQFMLDPMLWLSKAHEHRITSLASPNFGYRHFLASYKSKHAEGWDLSCVRLIFNGAEPISAEWAEKFLAEMAPHGLASGAMFPVYGMAEATLAVTFPPAGERLTSVRLDPEALRIGGEVRLAEAGEDRAVSFVDVGSPVRDCEVRIADESEAPLPEGRIGHIFIRGANVAGGYYNDPQSTERALAPDGWLRTGDIGYMSGGRLVVTGRRKDIIFVRGRNVYPHDLEQRAEAADGVGYGKVAACGVRSPAAGEEEIVLFVQHRGKPEKFAATAERLRRRLNRETGLDIGRVVPVRQLPRTTSGKIQRYKLVERLNAGEWDEALSELESLRSETEAAASIAAPSASVASSEHPDLRRLAAIWSDTLGLGYIGADDHFQESGGNSLKAAQALAGIRMEWGVELSFRDLYDCPTPRLLLERIHREGSQPSSEPLSLPPAPIRADGRYPTTIAQRRMALAEQAEDIGCAYHIPVALAVEGPMEAELLREALQALIDRHDMLRASFHWEQGELVQQIHHPGEVAADLKVYECAAADFPDPGKPEDAALGDSLAPFDLSCPPMFRAAMWTDGAYRHLLLLNVHHIAADGIGMNVLMKEFAALLGGASSPNPVRSYIDYAVWEREASPHWKPESESFWMEQLKTAYPALQWPDAASRPARRTYRGGMVRKEVPADTVRSWERQARQDSATMASLLLSLHAVTVSRYARQPELSIGLLVAGRTHPDTSAMVGMFNNFVPIRLAADGSLSFGELRRLAQDKLWDALSHAEVPYERLIELSGERTERSRNPLFDTMLVYHNQAETAAVRFEAGGCRFAQLRVETGTAKLDLKLDVFPEPSGALSCIWEYNERLFRPETIERLADHFIRLAATTLREPGAKLADIDLMSEAEREVVVERFNATQAPFPDVLTLPDMFRQQADRTPERIAAVFGDGESLTYRELDARANRVAQALLEGGLSPEEPVGLMTERSSAMLAGMLGILRAGGAYVPLPPSFPADRLRYMAEDCGLRVVCAQRERLSTAKQAAPNARRIDLDDARLREADGMSGAIDTDLAKPEGLAYILYTSGSTGRPKGVMIRHRSVLNRLNWMQRAYPLGSDDVILQKTPYSFDVSVWELFWWMLAGAGAAFLPPDAEKDPAAITEAIRTHGVTTMHFVPSMLASFLEASQHASIEELRERLGTLKRVFASGEALHRTHVERFYALMYSLGLADAKLINLYGPTEATVDVTVHECEAESELDFVPIGRPIDNTSLYVIGEGGLAQPIGVPGELCIAGAQLATGYVNRPDLTAEKFVPHPYAPGEVMYRTGDLARWMADGQLQYLGRIDDQVKIRGYRIELGEIERTLLLHKAVSEAVVSARDDGSGGQRLVGYVVADRACAPSELRKHCGDRLLSYMIPEAFVQLEAMPLTTSGKADRKALPEPERELSAGTAYAAPRTETERKLAILWAESLGREKVGIEDNFFELGGHSLTGASLVAVILREFGHLFALRDLFELPTVRELAQRLEARSADGLANGYMPIPKAPPKQSYPLASAQNRLFILQSMDENATAYHLSFALRIRGPLERERLLAAMRAIFRRHDALRASFEWEDGRPVQRIAPDSVMEVEYEEVAALEPEACLQALIRPFRLQEPPLVRVKLLRRSNVSAEATSSDASTDHLLLVDAHHLVTDGVSMAVLGRQFIAHYEGAPVAELPVQYPDYADWQARWLQSEACQAQERYWLDKLSGAIPALQWPSDLPRPRRMDYAGDEVTVALNTSMTRALADFGTRSGTTLYMTLLAMFSALLHRYTRQSDIWIGSPVAGRPHPDLAEVIGMFVNTVVIRSQPVGDFTFNDLAAQTKDCVLGALEHDRYPFELLVEKLGASRDVGRNPLFDVMFVMQNTGIPAVASGKTVFEPCYIRSKTSKFDLMLDVTERGDELICRFEYRTSLFRRETIERMADHFIRLAATALRDPNVKLADIDLMSETERRIVVEQFNATQAPFPDDRTLPEMFRLQAERTPGRTAAVFGDGESLSYRELDARANQIARTLLNGGLSPDEPVGLMAERSSAMLAGMLGILRAGGAYVPLPPSFPADRLRYMAEDCGLRVVCTQVAWLSAAEQAAPNARRIDLDDARLREADGMSGAIGAGLAKPEGLAYILYTSGSTGRPKGVMIRHRSVMNRLNWMQRAYPLGSDDVILQKTPYSFDVSVWELFWWMLAGASVAFLPPDAEKDPRAMADAIRTHGVTTMHFVPSMLAAFLEAMQHAPHEELRAGLGTLKRVFTSGEALHRTHVERFYALTRSLGLADTELINLYGPTEATVDVTAHECEAESELDFVPIGRPIDNTSLYVIGEGGLAQPIGVPGELCIAGVQVAAGYVNRPDLTAEKFVPHPYAPGEVMYRTGDLARWMSDGQLQYLGRIDDQVKIRGYRIEPGEIERTLLLHASISEAIVTARDDGRGGNRLVGYVIADRECSANELRRHCGDRLPSYMIPEAFVQLEAMPLTASGKADRKSLPEPERELPPGTAYAAPRTETEAKLAALWGELLMRERVGVEDNFFELGGHSLLLVQLHKRLAENVREAVSVTDLFAYPTIAKLAAHLDQSTRTASRQALVPLLTPDALRPAAGQPQSRSYLRLTLHETTVRELRLLAEGERIEPAMAALGLWVILIARMFRQPRFDLPVAGLGRGIRVAEIDLNAMNGFSGLIEYLRMLPEAESEEPNPAQPITNAAGLLPFYRIGLFGELPREWRERPDLTIAVETGSSAWAIELEYNAGKIRAEKLKEMLQSFPTWCRRMAQDSRVGSVSAAARTDAVQLREEPK</sequence>
<feature type="domain" description="Carrier" evidence="10">
    <location>
        <begin position="2740"/>
        <end position="2815"/>
    </location>
</feature>
<dbReference type="SUPFAM" id="SSF52777">
    <property type="entry name" value="CoA-dependent acyltransferases"/>
    <property type="match status" value="5"/>
</dbReference>
<dbReference type="Pfam" id="PF00668">
    <property type="entry name" value="Condensation"/>
    <property type="match status" value="2"/>
</dbReference>
<dbReference type="FunFam" id="3.40.50.980:FF:000001">
    <property type="entry name" value="Non-ribosomal peptide synthetase"/>
    <property type="match status" value="2"/>
</dbReference>
<dbReference type="InterPro" id="IPR010071">
    <property type="entry name" value="AA_adenyl_dom"/>
</dbReference>
<dbReference type="Gene3D" id="3.40.50.1820">
    <property type="entry name" value="alpha/beta hydrolase"/>
    <property type="match status" value="1"/>
</dbReference>
<dbReference type="Pfam" id="PF00550">
    <property type="entry name" value="PP-binding"/>
    <property type="match status" value="3"/>
</dbReference>
<dbReference type="InterPro" id="IPR000873">
    <property type="entry name" value="AMP-dep_synth/lig_dom"/>
</dbReference>
<dbReference type="EMBL" id="VNHS01000001">
    <property type="protein sequence ID" value="TYP79315.1"/>
    <property type="molecule type" value="Genomic_DNA"/>
</dbReference>
<comment type="similarity">
    <text evidence="2">Belongs to the ATP-dependent AMP-binding enzyme family.</text>
</comment>
<keyword evidence="7" id="KW-0045">Antibiotic biosynthesis</keyword>
<keyword evidence="12" id="KW-1185">Reference proteome</keyword>
<proteinExistence type="inferred from homology"/>
<evidence type="ECO:0000256" key="5">
    <source>
        <dbReference type="ARBA" id="ARBA00022598"/>
    </source>
</evidence>
<organism evidence="11 12">
    <name type="scientific">Paenibacillus methanolicus</name>
    <dbReference type="NCBI Taxonomy" id="582686"/>
    <lineage>
        <taxon>Bacteria</taxon>
        <taxon>Bacillati</taxon>
        <taxon>Bacillota</taxon>
        <taxon>Bacilli</taxon>
        <taxon>Bacillales</taxon>
        <taxon>Paenibacillaceae</taxon>
        <taxon>Paenibacillus</taxon>
    </lineage>
</organism>
<dbReference type="SMART" id="SM00823">
    <property type="entry name" value="PKS_PP"/>
    <property type="match status" value="3"/>
</dbReference>
<evidence type="ECO:0000259" key="10">
    <source>
        <dbReference type="PROSITE" id="PS50075"/>
    </source>
</evidence>
<dbReference type="GO" id="GO:0044550">
    <property type="term" value="P:secondary metabolite biosynthetic process"/>
    <property type="evidence" value="ECO:0007669"/>
    <property type="project" value="UniProtKB-ARBA"/>
</dbReference>
<dbReference type="GO" id="GO:0016874">
    <property type="term" value="F:ligase activity"/>
    <property type="evidence" value="ECO:0007669"/>
    <property type="project" value="UniProtKB-KW"/>
</dbReference>
<reference evidence="11 12" key="1">
    <citation type="submission" date="2019-07" db="EMBL/GenBank/DDBJ databases">
        <title>Genomic Encyclopedia of Type Strains, Phase III (KMG-III): the genomes of soil and plant-associated and newly described type strains.</title>
        <authorList>
            <person name="Whitman W."/>
        </authorList>
    </citation>
    <scope>NUCLEOTIDE SEQUENCE [LARGE SCALE GENOMIC DNA]</scope>
    <source>
        <strain evidence="11 12">BL24</strain>
    </source>
</reference>
<keyword evidence="5" id="KW-0436">Ligase</keyword>
<dbReference type="FunFam" id="2.30.38.10:FF:000001">
    <property type="entry name" value="Non-ribosomal peptide synthetase PvdI"/>
    <property type="match status" value="2"/>
</dbReference>
<dbReference type="Gene3D" id="3.30.300.30">
    <property type="match status" value="3"/>
</dbReference>
<feature type="compositionally biased region" description="Basic and acidic residues" evidence="9">
    <location>
        <begin position="2719"/>
        <end position="2732"/>
    </location>
</feature>
<feature type="region of interest" description="Disordered" evidence="9">
    <location>
        <begin position="2717"/>
        <end position="2736"/>
    </location>
</feature>
<dbReference type="Pfam" id="PF13193">
    <property type="entry name" value="AMP-binding_C"/>
    <property type="match status" value="2"/>
</dbReference>
<name>A0A5S5CKR5_9BACL</name>
<dbReference type="InterPro" id="IPR029058">
    <property type="entry name" value="AB_hydrolase_fold"/>
</dbReference>
<dbReference type="Pfam" id="PF00501">
    <property type="entry name" value="AMP-binding"/>
    <property type="match status" value="3"/>
</dbReference>
<dbReference type="InterPro" id="IPR023213">
    <property type="entry name" value="CAT-like_dom_sf"/>
</dbReference>
<dbReference type="SUPFAM" id="SSF56801">
    <property type="entry name" value="Acetyl-CoA synthetase-like"/>
    <property type="match status" value="3"/>
</dbReference>
<protein>
    <submittedName>
        <fullName evidence="11">Surfactin family lipopeptide synthetase A/fengycin family lipopeptide synthetase D</fullName>
    </submittedName>
</protein>
<dbReference type="Gene3D" id="3.40.50.980">
    <property type="match status" value="4"/>
</dbReference>
<dbReference type="InterPro" id="IPR045851">
    <property type="entry name" value="AMP-bd_C_sf"/>
</dbReference>
<dbReference type="Gene3D" id="3.30.559.30">
    <property type="entry name" value="Nonribosomal peptide synthetase, condensation domain"/>
    <property type="match status" value="2"/>
</dbReference>
<evidence type="ECO:0000256" key="8">
    <source>
        <dbReference type="ARBA" id="ARBA00023268"/>
    </source>
</evidence>
<evidence type="ECO:0000256" key="6">
    <source>
        <dbReference type="ARBA" id="ARBA00022737"/>
    </source>
</evidence>
<dbReference type="PANTHER" id="PTHR45527">
    <property type="entry name" value="NONRIBOSOMAL PEPTIDE SYNTHETASE"/>
    <property type="match status" value="1"/>
</dbReference>
<dbReference type="Gene3D" id="3.30.559.10">
    <property type="entry name" value="Chloramphenicol acetyltransferase-like domain"/>
    <property type="match status" value="2"/>
</dbReference>
<dbReference type="InterPro" id="IPR006162">
    <property type="entry name" value="Ppantetheine_attach_site"/>
</dbReference>
<feature type="domain" description="Carrier" evidence="10">
    <location>
        <begin position="1668"/>
        <end position="1743"/>
    </location>
</feature>
<evidence type="ECO:0000313" key="12">
    <source>
        <dbReference type="Proteomes" id="UP000323257"/>
    </source>
</evidence>
<dbReference type="InterPro" id="IPR036736">
    <property type="entry name" value="ACP-like_sf"/>
</dbReference>
<dbReference type="GO" id="GO:0005829">
    <property type="term" value="C:cytosol"/>
    <property type="evidence" value="ECO:0007669"/>
    <property type="project" value="TreeGrafter"/>
</dbReference>
<feature type="domain" description="Carrier" evidence="10">
    <location>
        <begin position="594"/>
        <end position="669"/>
    </location>
</feature>
<keyword evidence="3" id="KW-0596">Phosphopantetheine</keyword>
<dbReference type="Gene3D" id="2.30.38.10">
    <property type="entry name" value="Luciferase, Domain 3"/>
    <property type="match status" value="2"/>
</dbReference>
<dbReference type="InterPro" id="IPR042099">
    <property type="entry name" value="ANL_N_sf"/>
</dbReference>
<dbReference type="InterPro" id="IPR020845">
    <property type="entry name" value="AMP-binding_CS"/>
</dbReference>
<gene>
    <name evidence="11" type="ORF">BCM02_101433</name>
</gene>
<dbReference type="FunFam" id="3.40.50.980:FF:000002">
    <property type="entry name" value="Enterobactin synthetase component F"/>
    <property type="match status" value="2"/>
</dbReference>
<dbReference type="GO" id="GO:0031177">
    <property type="term" value="F:phosphopantetheine binding"/>
    <property type="evidence" value="ECO:0007669"/>
    <property type="project" value="InterPro"/>
</dbReference>
<dbReference type="Proteomes" id="UP000323257">
    <property type="component" value="Unassembled WGS sequence"/>
</dbReference>
<dbReference type="InterPro" id="IPR001242">
    <property type="entry name" value="Condensation_dom"/>
</dbReference>
<dbReference type="PROSITE" id="PS00455">
    <property type="entry name" value="AMP_BINDING"/>
    <property type="match status" value="3"/>
</dbReference>
<comment type="cofactor">
    <cofactor evidence="1">
        <name>pantetheine 4'-phosphate</name>
        <dbReference type="ChEBI" id="CHEBI:47942"/>
    </cofactor>
</comment>
<dbReference type="InterPro" id="IPR020806">
    <property type="entry name" value="PKS_PP-bd"/>
</dbReference>
<dbReference type="FunFam" id="3.30.300.30:FF:000010">
    <property type="entry name" value="Enterobactin synthetase component F"/>
    <property type="match status" value="2"/>
</dbReference>
<evidence type="ECO:0000256" key="4">
    <source>
        <dbReference type="ARBA" id="ARBA00022553"/>
    </source>
</evidence>
<dbReference type="GO" id="GO:0043041">
    <property type="term" value="P:amino acid activation for nonribosomal peptide biosynthetic process"/>
    <property type="evidence" value="ECO:0007669"/>
    <property type="project" value="TreeGrafter"/>
</dbReference>
<keyword evidence="8" id="KW-0511">Multifunctional enzyme</keyword>
<dbReference type="FunFam" id="1.10.1200.10:FF:000016">
    <property type="entry name" value="Non-ribosomal peptide synthase"/>
    <property type="match status" value="2"/>
</dbReference>
<dbReference type="FunFam" id="3.40.50.12780:FF:000012">
    <property type="entry name" value="Non-ribosomal peptide synthetase"/>
    <property type="match status" value="2"/>
</dbReference>